<protein>
    <submittedName>
        <fullName evidence="1">Uncharacterized protein</fullName>
    </submittedName>
</protein>
<sequence>MGTATTVGVDNTDRKVLIDLDETYDDPTNPEETKALEEYLKTGKLSKKALQQALVTGTERFEPGCTTLNGVLGGESFMENLSKRAGEFVKAVIKAINAAVGWFLNQTRRILSFFTDTREITKADEVLRDIESKLQEMGGPNFNVIDVRELFENQPVNSRRLAVVHSLRARNDSTLEASKKLLECVPALKEFIVDINRQELNIRRVNDRFRASIGKLRKRVREDSLSMGDRANWQADVMDMAAQNFNKQKLQRNYAKLIQIMTDRTSGNLDDDALFANSTKAMSSLLIATKDDVPMGEFAELANVGNQIRDIVVGNPDEFSVRLDTDELKKLQDMVKLDDLEFLKNIPGQDTNELVNVYQMYVSKAGSYISVLRQSADVALKFSAEINYIAEWAQRYQFLLSVYSLGTLEQRKERIKEIETQTGVPLNTGNLEDVPEDVRQGMDRSLQRIYDSLLPGVKREMNSLGRKLNMKVNL</sequence>
<proteinExistence type="predicted"/>
<name>V9LZH9_9CAUD</name>
<evidence type="ECO:0000313" key="1">
    <source>
        <dbReference type="EMBL" id="AGB07224.1"/>
    </source>
</evidence>
<dbReference type="GeneID" id="40102986"/>
<organism evidence="1 2">
    <name type="scientific">Vibrio phage VP4B</name>
    <dbReference type="NCBI Taxonomy" id="1262540"/>
    <lineage>
        <taxon>Viruses</taxon>
        <taxon>Duplodnaviria</taxon>
        <taxon>Heunggongvirae</taxon>
        <taxon>Uroviricota</taxon>
        <taxon>Caudoviricetes</taxon>
        <taxon>Chimalliviridae</taxon>
        <taxon>Gorgonvirinae</taxon>
        <taxon>Tidunavirus</taxon>
        <taxon>Tidunavirus VP4B</taxon>
    </lineage>
</organism>
<dbReference type="OrthoDB" id="10551at10239"/>
<dbReference type="KEGG" id="vg:40102986"/>
<dbReference type="EMBL" id="KC131130">
    <property type="protein sequence ID" value="AGB07224.1"/>
    <property type="molecule type" value="Genomic_DNA"/>
</dbReference>
<reference evidence="1 2" key="1">
    <citation type="submission" date="2012-11" db="EMBL/GenBank/DDBJ databases">
        <title>Complete genome sequence of a novel phiKZ-like Vibrio phage.</title>
        <authorList>
            <person name="Luo Z."/>
            <person name="Yu Y."/>
        </authorList>
    </citation>
    <scope>NUCLEOTIDE SEQUENCE [LARGE SCALE GENOMIC DNA]</scope>
</reference>
<keyword evidence="2" id="KW-1185">Reference proteome</keyword>
<dbReference type="Proteomes" id="UP000272155">
    <property type="component" value="Segment"/>
</dbReference>
<dbReference type="RefSeq" id="YP_009626086.1">
    <property type="nucleotide sequence ID" value="NC_042136.1"/>
</dbReference>
<evidence type="ECO:0000313" key="2">
    <source>
        <dbReference type="Proteomes" id="UP000272155"/>
    </source>
</evidence>
<accession>V9LZH9</accession>